<dbReference type="EMBL" id="WJBC01000010">
    <property type="protein sequence ID" value="MBC3804484.1"/>
    <property type="molecule type" value="Genomic_DNA"/>
</dbReference>
<proteinExistence type="predicted"/>
<organism evidence="1 2">
    <name type="scientific">Acetobacterium fimetarium</name>
    <dbReference type="NCBI Taxonomy" id="52691"/>
    <lineage>
        <taxon>Bacteria</taxon>
        <taxon>Bacillati</taxon>
        <taxon>Bacillota</taxon>
        <taxon>Clostridia</taxon>
        <taxon>Eubacteriales</taxon>
        <taxon>Eubacteriaceae</taxon>
        <taxon>Acetobacterium</taxon>
    </lineage>
</organism>
<dbReference type="RefSeq" id="WP_186842367.1">
    <property type="nucleotide sequence ID" value="NZ_WJBC01000010.1"/>
</dbReference>
<comment type="caution">
    <text evidence="1">The sequence shown here is derived from an EMBL/GenBank/DDBJ whole genome shotgun (WGS) entry which is preliminary data.</text>
</comment>
<protein>
    <submittedName>
        <fullName evidence="1">Uncharacterized protein</fullName>
    </submittedName>
</protein>
<dbReference type="Proteomes" id="UP000603234">
    <property type="component" value="Unassembled WGS sequence"/>
</dbReference>
<evidence type="ECO:0000313" key="1">
    <source>
        <dbReference type="EMBL" id="MBC3804484.1"/>
    </source>
</evidence>
<evidence type="ECO:0000313" key="2">
    <source>
        <dbReference type="Proteomes" id="UP000603234"/>
    </source>
</evidence>
<sequence length="88" mass="10286">MEILSITTEDLMVMDDGNYKILDNGAYIQLDDIHQYVNKLEFDINSFNQNVNIEITYNDTEKTDNMNGISTKLGYWLYICTLPIQRLL</sequence>
<keyword evidence="2" id="KW-1185">Reference proteome</keyword>
<gene>
    <name evidence="1" type="ORF">GH808_08565</name>
</gene>
<name>A0ABR6WV40_9FIRM</name>
<accession>A0ABR6WV40</accession>
<reference evidence="1 2" key="1">
    <citation type="journal article" date="2020" name="mSystems">
        <title>Defining Genomic and Predicted Metabolic Features of the Acetobacterium Genus.</title>
        <authorList>
            <person name="Ross D.E."/>
            <person name="Marshall C.W."/>
            <person name="Gulliver D."/>
            <person name="May H.D."/>
            <person name="Norman R.S."/>
        </authorList>
    </citation>
    <scope>NUCLEOTIDE SEQUENCE [LARGE SCALE GENOMIC DNA]</scope>
    <source>
        <strain evidence="1 2">DSM 8238</strain>
    </source>
</reference>